<dbReference type="RefSeq" id="WP_162852721.1">
    <property type="nucleotide sequence ID" value="NZ_SODV01000002.1"/>
</dbReference>
<organism evidence="1 2">
    <name type="scientific">Dinghuibacter silviterrae</name>
    <dbReference type="NCBI Taxonomy" id="1539049"/>
    <lineage>
        <taxon>Bacteria</taxon>
        <taxon>Pseudomonadati</taxon>
        <taxon>Bacteroidota</taxon>
        <taxon>Chitinophagia</taxon>
        <taxon>Chitinophagales</taxon>
        <taxon>Chitinophagaceae</taxon>
        <taxon>Dinghuibacter</taxon>
    </lineage>
</organism>
<protein>
    <submittedName>
        <fullName evidence="1">Uncharacterized protein</fullName>
    </submittedName>
</protein>
<dbReference type="EMBL" id="SODV01000002">
    <property type="protein sequence ID" value="TDW96601.1"/>
    <property type="molecule type" value="Genomic_DNA"/>
</dbReference>
<keyword evidence="2" id="KW-1185">Reference proteome</keyword>
<reference evidence="1 2" key="1">
    <citation type="submission" date="2019-03" db="EMBL/GenBank/DDBJ databases">
        <title>Genomic Encyclopedia of Type Strains, Phase IV (KMG-IV): sequencing the most valuable type-strain genomes for metagenomic binning, comparative biology and taxonomic classification.</title>
        <authorList>
            <person name="Goeker M."/>
        </authorList>
    </citation>
    <scope>NUCLEOTIDE SEQUENCE [LARGE SCALE GENOMIC DNA]</scope>
    <source>
        <strain evidence="1 2">DSM 100059</strain>
    </source>
</reference>
<gene>
    <name evidence="1" type="ORF">EDB95_4434</name>
</gene>
<dbReference type="AlphaFoldDB" id="A0A4R8DG48"/>
<name>A0A4R8DG48_9BACT</name>
<dbReference type="Proteomes" id="UP000294498">
    <property type="component" value="Unassembled WGS sequence"/>
</dbReference>
<proteinExistence type="predicted"/>
<evidence type="ECO:0000313" key="1">
    <source>
        <dbReference type="EMBL" id="TDW96601.1"/>
    </source>
</evidence>
<sequence>MSCIYRKVWFRCRDVSNDGVENRNLWVNDGSERANSGNVVYGWENFD</sequence>
<comment type="caution">
    <text evidence="1">The sequence shown here is derived from an EMBL/GenBank/DDBJ whole genome shotgun (WGS) entry which is preliminary data.</text>
</comment>
<accession>A0A4R8DG48</accession>
<evidence type="ECO:0000313" key="2">
    <source>
        <dbReference type="Proteomes" id="UP000294498"/>
    </source>
</evidence>